<name>A0ABT5K197_9BURK</name>
<evidence type="ECO:0000313" key="3">
    <source>
        <dbReference type="Proteomes" id="UP001221208"/>
    </source>
</evidence>
<comment type="caution">
    <text evidence="2">The sequence shown here is derived from an EMBL/GenBank/DDBJ whole genome shotgun (WGS) entry which is preliminary data.</text>
</comment>
<dbReference type="Gene3D" id="2.40.50.180">
    <property type="entry name" value="CheA-289, Domain 4"/>
    <property type="match status" value="1"/>
</dbReference>
<dbReference type="Pfam" id="PF01584">
    <property type="entry name" value="CheW"/>
    <property type="match status" value="1"/>
</dbReference>
<dbReference type="SUPFAM" id="SSF50341">
    <property type="entry name" value="CheW-like"/>
    <property type="match status" value="1"/>
</dbReference>
<dbReference type="InterPro" id="IPR002545">
    <property type="entry name" value="CheW-lke_dom"/>
</dbReference>
<dbReference type="Gene3D" id="2.30.30.40">
    <property type="entry name" value="SH3 Domains"/>
    <property type="match status" value="1"/>
</dbReference>
<sequence length="186" mass="19907">MAAGGHEHQRAAPDGAERRSRLRQYQVQLLERMQAARSGAVDRSKRLGVMLGGSRCLLDLSQVGEIAPLAGVVAVPLARDWYLGLSNIRGNLCGIVDLARYRGEAAAVAGPDSRVITFAPALGFNCALLAAAVLGLRQPEQMQAQARAADAPAWAAQRFVDADAHSWTGIDLALLVREARFLHIGF</sequence>
<feature type="domain" description="CheW-like" evidence="1">
    <location>
        <begin position="43"/>
        <end position="181"/>
    </location>
</feature>
<keyword evidence="3" id="KW-1185">Reference proteome</keyword>
<dbReference type="PROSITE" id="PS50851">
    <property type="entry name" value="CHEW"/>
    <property type="match status" value="1"/>
</dbReference>
<dbReference type="InterPro" id="IPR036061">
    <property type="entry name" value="CheW-like_dom_sf"/>
</dbReference>
<accession>A0ABT5K197</accession>
<protein>
    <submittedName>
        <fullName evidence="2">Chemotaxis protein CheW</fullName>
    </submittedName>
</protein>
<organism evidence="2 3">
    <name type="scientific">Janthinobacterium fluminis</name>
    <dbReference type="NCBI Taxonomy" id="2987524"/>
    <lineage>
        <taxon>Bacteria</taxon>
        <taxon>Pseudomonadati</taxon>
        <taxon>Pseudomonadota</taxon>
        <taxon>Betaproteobacteria</taxon>
        <taxon>Burkholderiales</taxon>
        <taxon>Oxalobacteraceae</taxon>
        <taxon>Janthinobacterium</taxon>
    </lineage>
</organism>
<proteinExistence type="predicted"/>
<dbReference type="EMBL" id="JAQQXR010000005">
    <property type="protein sequence ID" value="MDC8758752.1"/>
    <property type="molecule type" value="Genomic_DNA"/>
</dbReference>
<reference evidence="2 3" key="1">
    <citation type="submission" date="2022-10" db="EMBL/GenBank/DDBJ databases">
        <title>Janthinobacterium sp. hw3 Genome sequencing.</title>
        <authorList>
            <person name="Park S."/>
        </authorList>
    </citation>
    <scope>NUCLEOTIDE SEQUENCE [LARGE SCALE GENOMIC DNA]</scope>
    <source>
        <strain evidence="3">hw3</strain>
    </source>
</reference>
<evidence type="ECO:0000313" key="2">
    <source>
        <dbReference type="EMBL" id="MDC8758752.1"/>
    </source>
</evidence>
<gene>
    <name evidence="2" type="ORF">OIK44_14300</name>
</gene>
<evidence type="ECO:0000259" key="1">
    <source>
        <dbReference type="PROSITE" id="PS50851"/>
    </source>
</evidence>
<dbReference type="RefSeq" id="WP_273671510.1">
    <property type="nucleotide sequence ID" value="NZ_JAQQXR010000005.1"/>
</dbReference>
<dbReference type="Proteomes" id="UP001221208">
    <property type="component" value="Unassembled WGS sequence"/>
</dbReference>